<accession>A0A494J2G6</accession>
<name>A0A494J2G6_9FLAO</name>
<protein>
    <submittedName>
        <fullName evidence="2">Uncharacterized protein</fullName>
    </submittedName>
</protein>
<proteinExistence type="predicted"/>
<gene>
    <name evidence="1" type="ORF">AYC66_18330</name>
    <name evidence="2" type="ORF">BAY09_06960</name>
    <name evidence="3" type="ORF">NCTC10588_00957</name>
</gene>
<dbReference type="Proteomes" id="UP000254876">
    <property type="component" value="Unassembled WGS sequence"/>
</dbReference>
<evidence type="ECO:0000313" key="1">
    <source>
        <dbReference type="EMBL" id="AQX52515.1"/>
    </source>
</evidence>
<organism evidence="2">
    <name type="scientific">Elizabethkingia anophelis</name>
    <dbReference type="NCBI Taxonomy" id="1117645"/>
    <lineage>
        <taxon>Bacteria</taxon>
        <taxon>Pseudomonadati</taxon>
        <taxon>Bacteroidota</taxon>
        <taxon>Flavobacteriia</taxon>
        <taxon>Flavobacteriales</taxon>
        <taxon>Weeksellaceae</taxon>
        <taxon>Elizabethkingia</taxon>
    </lineage>
</organism>
<dbReference type="AlphaFoldDB" id="A0A494J2G6"/>
<sequence length="129" mass="14956">MILHPYFLYYQKPGAEASQDSEGNFTEAQPLQWFFLSKCRNSISKNGRKGNFRSLVDGQTYEYSYTIYAPKNETILPEGTQVLVYQEEIKDTSIINEQFIQEGIKTGKVRVYMPIVGFESGQHNTRIWI</sequence>
<evidence type="ECO:0000313" key="4">
    <source>
        <dbReference type="Proteomes" id="UP000189738"/>
    </source>
</evidence>
<evidence type="ECO:0000313" key="2">
    <source>
        <dbReference type="EMBL" id="OPB47386.1"/>
    </source>
</evidence>
<reference evidence="1 4" key="1">
    <citation type="submission" date="2016-02" db="EMBL/GenBank/DDBJ databases">
        <authorList>
            <person name="Nicholson A.C."/>
            <person name="Humrighouse B.W."/>
            <person name="Loparev V."/>
            <person name="Emery B."/>
            <person name="Graziano J."/>
            <person name="McQuiston J.R."/>
        </authorList>
    </citation>
    <scope>NUCLEOTIDE SEQUENCE [LARGE SCALE GENOMIC DNA]</scope>
    <source>
        <strain evidence="1 4">E6809</strain>
    </source>
</reference>
<dbReference type="RefSeq" id="WP_078677317.1">
    <property type="nucleotide sequence ID" value="NZ_CP014339.1"/>
</dbReference>
<reference evidence="2" key="2">
    <citation type="submission" date="2016-06" db="EMBL/GenBank/DDBJ databases">
        <authorList>
            <person name="Nicholson A.C."/>
        </authorList>
    </citation>
    <scope>NUCLEOTIDE SEQUENCE [LARGE SCALE GENOMIC DNA]</scope>
    <source>
        <strain evidence="2">E6809</strain>
    </source>
</reference>
<dbReference type="Proteomes" id="UP000189738">
    <property type="component" value="Chromosome"/>
</dbReference>
<reference evidence="3 5" key="3">
    <citation type="submission" date="2018-06" db="EMBL/GenBank/DDBJ databases">
        <authorList>
            <consortium name="Pathogen Informatics"/>
            <person name="Doyle S."/>
        </authorList>
    </citation>
    <scope>NUCLEOTIDE SEQUENCE [LARGE SCALE GENOMIC DNA]</scope>
    <source>
        <strain evidence="3 5">NCTC10588</strain>
    </source>
</reference>
<evidence type="ECO:0000313" key="3">
    <source>
        <dbReference type="EMBL" id="STC97629.1"/>
    </source>
</evidence>
<dbReference type="EMBL" id="UFYD01000001">
    <property type="protein sequence ID" value="STC97629.1"/>
    <property type="molecule type" value="Genomic_DNA"/>
</dbReference>
<evidence type="ECO:0000313" key="5">
    <source>
        <dbReference type="Proteomes" id="UP000254876"/>
    </source>
</evidence>
<dbReference type="EMBL" id="MAHS01000013">
    <property type="protein sequence ID" value="OPB47386.1"/>
    <property type="molecule type" value="Genomic_DNA"/>
</dbReference>
<dbReference type="EMBL" id="CP014339">
    <property type="protein sequence ID" value="AQX52515.1"/>
    <property type="molecule type" value="Genomic_DNA"/>
</dbReference>